<name>A0A941F117_9ACTN</name>
<dbReference type="SUPFAM" id="SSF102588">
    <property type="entry name" value="LmbE-like"/>
    <property type="match status" value="1"/>
</dbReference>
<dbReference type="RefSeq" id="WP_212533136.1">
    <property type="nucleotide sequence ID" value="NZ_JAGSOG010000316.1"/>
</dbReference>
<evidence type="ECO:0000256" key="1">
    <source>
        <dbReference type="ARBA" id="ARBA00022679"/>
    </source>
</evidence>
<dbReference type="AlphaFoldDB" id="A0A941F117"/>
<dbReference type="SUPFAM" id="SSF53448">
    <property type="entry name" value="Nucleotide-diphospho-sugar transferases"/>
    <property type="match status" value="1"/>
</dbReference>
<proteinExistence type="predicted"/>
<dbReference type="Proteomes" id="UP000675781">
    <property type="component" value="Unassembled WGS sequence"/>
</dbReference>
<dbReference type="Pfam" id="PF02709">
    <property type="entry name" value="Glyco_transf_7C"/>
    <property type="match status" value="1"/>
</dbReference>
<dbReference type="Gene3D" id="3.40.50.10320">
    <property type="entry name" value="LmbE-like"/>
    <property type="match status" value="1"/>
</dbReference>
<dbReference type="PANTHER" id="PTHR43685">
    <property type="entry name" value="GLYCOSYLTRANSFERASE"/>
    <property type="match status" value="1"/>
</dbReference>
<dbReference type="Gene3D" id="3.90.550.10">
    <property type="entry name" value="Spore Coat Polysaccharide Biosynthesis Protein SpsA, Chain A"/>
    <property type="match status" value="1"/>
</dbReference>
<dbReference type="Pfam" id="PF00535">
    <property type="entry name" value="Glycos_transf_2"/>
    <property type="match status" value="1"/>
</dbReference>
<comment type="caution">
    <text evidence="4">The sequence shown here is derived from an EMBL/GenBank/DDBJ whole genome shotgun (WGS) entry which is preliminary data.</text>
</comment>
<keyword evidence="5" id="KW-1185">Reference proteome</keyword>
<dbReference type="InterPro" id="IPR001173">
    <property type="entry name" value="Glyco_trans_2-like"/>
</dbReference>
<protein>
    <submittedName>
        <fullName evidence="4">Glycosyltransferase</fullName>
        <ecNumber evidence="4">2.4.-.-</ecNumber>
    </submittedName>
</protein>
<dbReference type="PANTHER" id="PTHR43685:SF3">
    <property type="entry name" value="SLR2126 PROTEIN"/>
    <property type="match status" value="1"/>
</dbReference>
<gene>
    <name evidence="4" type="ORF">KDL01_35780</name>
</gene>
<dbReference type="InterPro" id="IPR024078">
    <property type="entry name" value="LmbE-like_dom_sf"/>
</dbReference>
<organism evidence="4 5">
    <name type="scientific">Actinospica durhamensis</name>
    <dbReference type="NCBI Taxonomy" id="1508375"/>
    <lineage>
        <taxon>Bacteria</taxon>
        <taxon>Bacillati</taxon>
        <taxon>Actinomycetota</taxon>
        <taxon>Actinomycetes</taxon>
        <taxon>Catenulisporales</taxon>
        <taxon>Actinospicaceae</taxon>
        <taxon>Actinospica</taxon>
    </lineage>
</organism>
<evidence type="ECO:0000313" key="4">
    <source>
        <dbReference type="EMBL" id="MBR7838684.1"/>
    </source>
</evidence>
<dbReference type="InterPro" id="IPR050834">
    <property type="entry name" value="Glycosyltransf_2"/>
</dbReference>
<dbReference type="GO" id="GO:0016757">
    <property type="term" value="F:glycosyltransferase activity"/>
    <property type="evidence" value="ECO:0007669"/>
    <property type="project" value="UniProtKB-KW"/>
</dbReference>
<feature type="domain" description="Glycosyltransferase 2-like" evidence="2">
    <location>
        <begin position="9"/>
        <end position="137"/>
    </location>
</feature>
<evidence type="ECO:0000313" key="5">
    <source>
        <dbReference type="Proteomes" id="UP000675781"/>
    </source>
</evidence>
<dbReference type="EC" id="2.4.-.-" evidence="4"/>
<evidence type="ECO:0000259" key="2">
    <source>
        <dbReference type="Pfam" id="PF00535"/>
    </source>
</evidence>
<keyword evidence="4" id="KW-0328">Glycosyltransferase</keyword>
<dbReference type="EMBL" id="JAGSOG010000316">
    <property type="protein sequence ID" value="MBR7838684.1"/>
    <property type="molecule type" value="Genomic_DNA"/>
</dbReference>
<dbReference type="InterPro" id="IPR029044">
    <property type="entry name" value="Nucleotide-diphossugar_trans"/>
</dbReference>
<feature type="domain" description="Galactosyltransferase C-terminal" evidence="3">
    <location>
        <begin position="181"/>
        <end position="229"/>
    </location>
</feature>
<sequence>MEAHRPSFSVVIPTYNRERLLRLTLSSLVRQTLPAEDFEVIVVDDGSSDGSERAVAEFADRLHVRYLFQEDRGYRVAAARNLGIDAAVGEYCVFVDSGVMLESGALAAFGRRHASTPGPAAVCGYVFCFNEDNEDAALIEREIDYDDPDSTIRRLRERGEWLDYREEFYTKYGDEFADLPAPWLVYWTCNVSAPTALLRRIGGFDEAFRTWGGEDVDLAYRLHRAGARFVLGRDAAGIHVPHPKSQSENMASTAPNNRYIVEKYDTPITRLVDGTHFWILNDLIRERALPACAEHLSTADPAAGSVLVAAAHARDAALACGGTVARWRARGHQVVLALTTPASDEAVAAARTLGVDAADVCFLGDVPETELRTALGKLLADLPDVTEVYIPHLTRDEDPKRRALGTLVTEGLTARGIGASVSVYRYVLPQPAPAIGADPADLGAERLITRDVAPYALAKASALGAYGPAPTPAAPRLRQQLETFWIDEV</sequence>
<accession>A0A941F117</accession>
<evidence type="ECO:0000259" key="3">
    <source>
        <dbReference type="Pfam" id="PF02709"/>
    </source>
</evidence>
<keyword evidence="1 4" id="KW-0808">Transferase</keyword>
<dbReference type="InterPro" id="IPR027791">
    <property type="entry name" value="Galactosyl_T_C"/>
</dbReference>
<reference evidence="4" key="1">
    <citation type="submission" date="2021-04" db="EMBL/GenBank/DDBJ databases">
        <title>Genome based classification of Actinospica acidithermotolerans sp. nov., an actinobacterium isolated from an Indonesian hot spring.</title>
        <authorList>
            <person name="Kusuma A.B."/>
            <person name="Putra K.E."/>
            <person name="Nafisah S."/>
            <person name="Loh J."/>
            <person name="Nouioui I."/>
            <person name="Goodfellow M."/>
        </authorList>
    </citation>
    <scope>NUCLEOTIDE SEQUENCE</scope>
    <source>
        <strain evidence="4">CSCA 57</strain>
    </source>
</reference>